<keyword evidence="1" id="KW-0805">Transcription regulation</keyword>
<dbReference type="GO" id="GO:0003677">
    <property type="term" value="F:DNA binding"/>
    <property type="evidence" value="ECO:0007669"/>
    <property type="project" value="UniProtKB-KW"/>
</dbReference>
<dbReference type="HOGENOM" id="CLU_1802832_0_0_6"/>
<dbReference type="InterPro" id="IPR036388">
    <property type="entry name" value="WH-like_DNA-bd_sf"/>
</dbReference>
<evidence type="ECO:0000313" key="6">
    <source>
        <dbReference type="Proteomes" id="UP000019205"/>
    </source>
</evidence>
<keyword evidence="6" id="KW-1185">Reference proteome</keyword>
<feature type="domain" description="HTH luxR-type" evidence="4">
    <location>
        <begin position="81"/>
        <end position="138"/>
    </location>
</feature>
<evidence type="ECO:0000256" key="3">
    <source>
        <dbReference type="ARBA" id="ARBA00023163"/>
    </source>
</evidence>
<dbReference type="PRINTS" id="PR00038">
    <property type="entry name" value="HTHLUXR"/>
</dbReference>
<keyword evidence="3" id="KW-0804">Transcription</keyword>
<dbReference type="InterPro" id="IPR000792">
    <property type="entry name" value="Tscrpt_reg_LuxR_C"/>
</dbReference>
<dbReference type="Pfam" id="PF00196">
    <property type="entry name" value="GerE"/>
    <property type="match status" value="1"/>
</dbReference>
<dbReference type="PANTHER" id="PTHR44688">
    <property type="entry name" value="DNA-BINDING TRANSCRIPTIONAL ACTIVATOR DEVR_DOSR"/>
    <property type="match status" value="1"/>
</dbReference>
<keyword evidence="2" id="KW-0238">DNA-binding</keyword>
<evidence type="ECO:0000259" key="4">
    <source>
        <dbReference type="SMART" id="SM00421"/>
    </source>
</evidence>
<gene>
    <name evidence="5" type="ORF">KT71_06017</name>
</gene>
<sequence length="143" mass="16345">MADSKSDRKKTHNDEPLLDDLRDMVQASGILGVDRKDDPEQLERVREVMALLQPEVRVDLVARITSEDAIKSLRIKRFCEHHNLTSAERQLVESLCAGTTSKEYAREHFISPNTVRTHLQRVRQKVGVTRQAQVISQALSWDS</sequence>
<dbReference type="STRING" id="314285.KT71_06017"/>
<reference evidence="5 6" key="1">
    <citation type="journal article" date="2007" name="Proc. Natl. Acad. Sci. U.S.A.">
        <title>Characterization of a marine gammaproteobacterium capable of aerobic anoxygenic photosynthesis.</title>
        <authorList>
            <person name="Fuchs B.M."/>
            <person name="Spring S."/>
            <person name="Teeling H."/>
            <person name="Quast C."/>
            <person name="Wulf J."/>
            <person name="Schattenhofer M."/>
            <person name="Yan S."/>
            <person name="Ferriera S."/>
            <person name="Johnson J."/>
            <person name="Glockner F.O."/>
            <person name="Amann R."/>
        </authorList>
    </citation>
    <scope>NUCLEOTIDE SEQUENCE [LARGE SCALE GENOMIC DNA]</scope>
    <source>
        <strain evidence="5">KT71</strain>
    </source>
</reference>
<name>A4ABP4_9GAMM</name>
<dbReference type="SMART" id="SM00421">
    <property type="entry name" value="HTH_LUXR"/>
    <property type="match status" value="1"/>
</dbReference>
<proteinExistence type="predicted"/>
<dbReference type="SUPFAM" id="SSF46894">
    <property type="entry name" value="C-terminal effector domain of the bipartite response regulators"/>
    <property type="match status" value="1"/>
</dbReference>
<dbReference type="PANTHER" id="PTHR44688:SF16">
    <property type="entry name" value="DNA-BINDING TRANSCRIPTIONAL ACTIVATOR DEVR_DOSR"/>
    <property type="match status" value="1"/>
</dbReference>
<dbReference type="Proteomes" id="UP000019205">
    <property type="component" value="Chromosome"/>
</dbReference>
<dbReference type="GO" id="GO:0006355">
    <property type="term" value="P:regulation of DNA-templated transcription"/>
    <property type="evidence" value="ECO:0007669"/>
    <property type="project" value="InterPro"/>
</dbReference>
<dbReference type="Gene3D" id="1.10.10.10">
    <property type="entry name" value="Winged helix-like DNA-binding domain superfamily/Winged helix DNA-binding domain"/>
    <property type="match status" value="1"/>
</dbReference>
<evidence type="ECO:0000256" key="1">
    <source>
        <dbReference type="ARBA" id="ARBA00023015"/>
    </source>
</evidence>
<comment type="caution">
    <text evidence="5">The sequence shown here is derived from an EMBL/GenBank/DDBJ whole genome shotgun (WGS) entry which is preliminary data.</text>
</comment>
<organism evidence="5 6">
    <name type="scientific">Congregibacter litoralis KT71</name>
    <dbReference type="NCBI Taxonomy" id="314285"/>
    <lineage>
        <taxon>Bacteria</taxon>
        <taxon>Pseudomonadati</taxon>
        <taxon>Pseudomonadota</taxon>
        <taxon>Gammaproteobacteria</taxon>
        <taxon>Cellvibrionales</taxon>
        <taxon>Halieaceae</taxon>
        <taxon>Congregibacter</taxon>
    </lineage>
</organism>
<evidence type="ECO:0000256" key="2">
    <source>
        <dbReference type="ARBA" id="ARBA00023125"/>
    </source>
</evidence>
<dbReference type="RefSeq" id="WP_023660382.1">
    <property type="nucleotide sequence ID" value="NZ_CM002299.1"/>
</dbReference>
<dbReference type="OrthoDB" id="6387410at2"/>
<accession>A4ABP4</accession>
<dbReference type="EMBL" id="AAOA02000004">
    <property type="protein sequence ID" value="EAQ96557.2"/>
    <property type="molecule type" value="Genomic_DNA"/>
</dbReference>
<dbReference type="AlphaFoldDB" id="A4ABP4"/>
<evidence type="ECO:0000313" key="5">
    <source>
        <dbReference type="EMBL" id="EAQ96557.2"/>
    </source>
</evidence>
<reference evidence="5 6" key="2">
    <citation type="journal article" date="2009" name="PLoS ONE">
        <title>The photosynthetic apparatus and its regulation in the aerobic gammaproteobacterium Congregibacter litoralis gen. nov., sp. nov.</title>
        <authorList>
            <person name="Spring S."/>
            <person name="Lunsdorf H."/>
            <person name="Fuchs B.M."/>
            <person name="Tindall B.J."/>
        </authorList>
    </citation>
    <scope>NUCLEOTIDE SEQUENCE [LARGE SCALE GENOMIC DNA]</scope>
    <source>
        <strain evidence="5">KT71</strain>
    </source>
</reference>
<protein>
    <submittedName>
        <fullName evidence="5">Response regulator</fullName>
    </submittedName>
</protein>
<dbReference type="InterPro" id="IPR016032">
    <property type="entry name" value="Sig_transdc_resp-reg_C-effctor"/>
</dbReference>